<reference evidence="1 2" key="1">
    <citation type="submission" date="2020-08" db="EMBL/GenBank/DDBJ databases">
        <title>Genome public.</title>
        <authorList>
            <person name="Liu C."/>
            <person name="Sun Q."/>
        </authorList>
    </citation>
    <scope>NUCLEOTIDE SEQUENCE [LARGE SCALE GENOMIC DNA]</scope>
    <source>
        <strain evidence="1 2">NSJ-43</strain>
    </source>
</reference>
<evidence type="ECO:0000313" key="2">
    <source>
        <dbReference type="Proteomes" id="UP000628463"/>
    </source>
</evidence>
<dbReference type="EMBL" id="JACOPD010000003">
    <property type="protein sequence ID" value="MBC5680309.1"/>
    <property type="molecule type" value="Genomic_DNA"/>
</dbReference>
<comment type="caution">
    <text evidence="1">The sequence shown here is derived from an EMBL/GenBank/DDBJ whole genome shotgun (WGS) entry which is preliminary data.</text>
</comment>
<gene>
    <name evidence="1" type="ORF">H8S01_04940</name>
</gene>
<dbReference type="RefSeq" id="WP_186836400.1">
    <property type="nucleotide sequence ID" value="NZ_JACOPD010000003.1"/>
</dbReference>
<protein>
    <submittedName>
        <fullName evidence="1">Uncharacterized protein</fullName>
    </submittedName>
</protein>
<name>A0ABR7FYR7_9FIRM</name>
<accession>A0ABR7FYR7</accession>
<proteinExistence type="predicted"/>
<dbReference type="Proteomes" id="UP000628463">
    <property type="component" value="Unassembled WGS sequence"/>
</dbReference>
<evidence type="ECO:0000313" key="1">
    <source>
        <dbReference type="EMBL" id="MBC5680309.1"/>
    </source>
</evidence>
<organism evidence="1 2">
    <name type="scientific">Lachnospira hominis</name>
    <name type="common">ex Liu et al. 2021</name>
    <dbReference type="NCBI Taxonomy" id="2763051"/>
    <lineage>
        <taxon>Bacteria</taxon>
        <taxon>Bacillati</taxon>
        <taxon>Bacillota</taxon>
        <taxon>Clostridia</taxon>
        <taxon>Lachnospirales</taxon>
        <taxon>Lachnospiraceae</taxon>
        <taxon>Lachnospira</taxon>
    </lineage>
</organism>
<keyword evidence="2" id="KW-1185">Reference proteome</keyword>
<sequence length="123" mass="13757">MVKIKTDTQDEFDKAWNSLGMYDEKDCNIYSLIMNMHGTPTEIFSDVGSSPMRMSIQDIEKLKKKPVQRLVLLQCSVGKIEKAGENIASAFARSVTGKVLAGDGVVNQNEVLHLMEKCIDYIN</sequence>